<keyword evidence="3" id="KW-0963">Cytoplasm</keyword>
<dbReference type="InterPro" id="IPR008376">
    <property type="entry name" value="Chaperone_Ric-8_A/B"/>
</dbReference>
<name>A0A6J1X5J3_GALME</name>
<evidence type="ECO:0000256" key="4">
    <source>
        <dbReference type="ARBA" id="ARBA00022658"/>
    </source>
</evidence>
<evidence type="ECO:0000256" key="2">
    <source>
        <dbReference type="ARBA" id="ARBA00009049"/>
    </source>
</evidence>
<dbReference type="RefSeq" id="XP_026765170.1">
    <property type="nucleotide sequence ID" value="XM_026909369.3"/>
</dbReference>
<dbReference type="GO" id="GO:0005085">
    <property type="term" value="F:guanyl-nucleotide exchange factor activity"/>
    <property type="evidence" value="ECO:0007669"/>
    <property type="project" value="UniProtKB-KW"/>
</dbReference>
<dbReference type="SUPFAM" id="SSF48371">
    <property type="entry name" value="ARM repeat"/>
    <property type="match status" value="1"/>
</dbReference>
<protein>
    <submittedName>
        <fullName evidence="7">Synembryn-A</fullName>
    </submittedName>
</protein>
<sequence>MNEDEISILCTSNNTDEIIQILQQFLKSNENVFTFPLLCENNRRVLLWTALFQHLQNDASATVHALCLATIRILSRDKAELETLLCEKWIAVLIERAGFYNVMSPGLESVVPIDLAQKEVTVEALKCLCNLAFNSEVARALCAHTNIAQVLVARLRIYRDIPFKDDIMLFDMKLLFILTALRHDIKTKIKDELHGMDYLISCLNEIILEASPNLQELKATAGSDMERTHCILQDHQQSIICEILKAQFNLIIHSGSEEPTNEIEEVMFLKLMPVLTTLLQVETSNENKLVELKSNIANLLTSVPLVFYPHLTPQLNTGEVCQYNYEGRNMDALQSLIHLLQNKLSNTTNTKNQYETLSPILTVMVKSARSCRAQRKYLRQVVLPPLRDVSRPPEKGSTLRNQLCRLLTTPVTSVRDLVAEFLFVLCKEKVGRMVKYTGFGNAAGHLAQKGLLSGGRGAQYSSSSDDSDTEEYLEAQPHIDPVVGCTRPPRIDPFEGMSDEQKEYEAMKLVNLFDKMVSDGVMKPARIGPDGRPQAVDHVLELREQPPNRPQS</sequence>
<organism evidence="6 7">
    <name type="scientific">Galleria mellonella</name>
    <name type="common">Greater wax moth</name>
    <dbReference type="NCBI Taxonomy" id="7137"/>
    <lineage>
        <taxon>Eukaryota</taxon>
        <taxon>Metazoa</taxon>
        <taxon>Ecdysozoa</taxon>
        <taxon>Arthropoda</taxon>
        <taxon>Hexapoda</taxon>
        <taxon>Insecta</taxon>
        <taxon>Pterygota</taxon>
        <taxon>Neoptera</taxon>
        <taxon>Endopterygota</taxon>
        <taxon>Lepidoptera</taxon>
        <taxon>Glossata</taxon>
        <taxon>Ditrysia</taxon>
        <taxon>Pyraloidea</taxon>
        <taxon>Pyralidae</taxon>
        <taxon>Galleriinae</taxon>
        <taxon>Galleria</taxon>
    </lineage>
</organism>
<dbReference type="InParanoid" id="A0A6J1X5J3"/>
<dbReference type="PANTHER" id="PTHR12425">
    <property type="entry name" value="SYNEMBRYN"/>
    <property type="match status" value="1"/>
</dbReference>
<dbReference type="CTD" id="60626"/>
<dbReference type="InterPro" id="IPR019318">
    <property type="entry name" value="Gua_nucleotide_exch_fac_Ric8"/>
</dbReference>
<dbReference type="GO" id="GO:0005938">
    <property type="term" value="C:cell cortex"/>
    <property type="evidence" value="ECO:0007669"/>
    <property type="project" value="UniProtKB-SubCell"/>
</dbReference>
<dbReference type="GO" id="GO:0001965">
    <property type="term" value="F:G-protein alpha-subunit binding"/>
    <property type="evidence" value="ECO:0007669"/>
    <property type="project" value="TreeGrafter"/>
</dbReference>
<evidence type="ECO:0000313" key="7">
    <source>
        <dbReference type="RefSeq" id="XP_026765170.1"/>
    </source>
</evidence>
<proteinExistence type="inferred from homology"/>
<dbReference type="PANTHER" id="PTHR12425:SF5">
    <property type="entry name" value="SYNEMBRYN"/>
    <property type="match status" value="1"/>
</dbReference>
<evidence type="ECO:0000256" key="1">
    <source>
        <dbReference type="ARBA" id="ARBA00004544"/>
    </source>
</evidence>
<comment type="similarity">
    <text evidence="2">Belongs to the synembryn family.</text>
</comment>
<dbReference type="GeneID" id="113523406"/>
<gene>
    <name evidence="7" type="primary">LOC113523406</name>
</gene>
<evidence type="ECO:0000313" key="6">
    <source>
        <dbReference type="Proteomes" id="UP001652740"/>
    </source>
</evidence>
<evidence type="ECO:0000256" key="3">
    <source>
        <dbReference type="ARBA" id="ARBA00022490"/>
    </source>
</evidence>
<keyword evidence="6" id="KW-1185">Reference proteome</keyword>
<dbReference type="KEGG" id="gmw:113523406"/>
<dbReference type="Proteomes" id="UP001652740">
    <property type="component" value="Unplaced"/>
</dbReference>
<comment type="subcellular location">
    <subcellularLocation>
        <location evidence="1">Cytoplasm</location>
        <location evidence="1">Cell cortex</location>
    </subcellularLocation>
</comment>
<dbReference type="Gene3D" id="1.25.10.10">
    <property type="entry name" value="Leucine-rich Repeat Variant"/>
    <property type="match status" value="1"/>
</dbReference>
<keyword evidence="5" id="KW-0143">Chaperone</keyword>
<keyword evidence="4" id="KW-0344">Guanine-nucleotide releasing factor</keyword>
<dbReference type="InterPro" id="IPR016024">
    <property type="entry name" value="ARM-type_fold"/>
</dbReference>
<evidence type="ECO:0000256" key="5">
    <source>
        <dbReference type="ARBA" id="ARBA00023186"/>
    </source>
</evidence>
<dbReference type="PRINTS" id="PR01802">
    <property type="entry name" value="SYNEMBRYN"/>
</dbReference>
<dbReference type="OrthoDB" id="5585685at2759"/>
<dbReference type="InterPro" id="IPR011989">
    <property type="entry name" value="ARM-like"/>
</dbReference>
<dbReference type="AlphaFoldDB" id="A0A6J1X5J3"/>
<dbReference type="GO" id="GO:0007186">
    <property type="term" value="P:G protein-coupled receptor signaling pathway"/>
    <property type="evidence" value="ECO:0007669"/>
    <property type="project" value="TreeGrafter"/>
</dbReference>
<dbReference type="FunCoup" id="A0A6J1X5J3">
    <property type="interactions" value="1479"/>
</dbReference>
<accession>A0A6J1X5J3</accession>
<dbReference type="Pfam" id="PF10165">
    <property type="entry name" value="Ric8"/>
    <property type="match status" value="1"/>
</dbReference>
<reference evidence="7" key="1">
    <citation type="submission" date="2025-08" db="UniProtKB">
        <authorList>
            <consortium name="RefSeq"/>
        </authorList>
    </citation>
    <scope>IDENTIFICATION</scope>
    <source>
        <tissue evidence="7">Whole larvae</tissue>
    </source>
</reference>